<evidence type="ECO:0000256" key="1">
    <source>
        <dbReference type="SAM" id="SignalP"/>
    </source>
</evidence>
<dbReference type="AlphaFoldDB" id="A0AAN8X258"/>
<comment type="caution">
    <text evidence="2">The sequence shown here is derived from an EMBL/GenBank/DDBJ whole genome shotgun (WGS) entry which is preliminary data.</text>
</comment>
<gene>
    <name evidence="2" type="ORF">SK128_011031</name>
</gene>
<dbReference type="EMBL" id="JAXCGZ010009724">
    <property type="protein sequence ID" value="KAK7076317.1"/>
    <property type="molecule type" value="Genomic_DNA"/>
</dbReference>
<organism evidence="2 3">
    <name type="scientific">Halocaridina rubra</name>
    <name type="common">Hawaiian red shrimp</name>
    <dbReference type="NCBI Taxonomy" id="373956"/>
    <lineage>
        <taxon>Eukaryota</taxon>
        <taxon>Metazoa</taxon>
        <taxon>Ecdysozoa</taxon>
        <taxon>Arthropoda</taxon>
        <taxon>Crustacea</taxon>
        <taxon>Multicrustacea</taxon>
        <taxon>Malacostraca</taxon>
        <taxon>Eumalacostraca</taxon>
        <taxon>Eucarida</taxon>
        <taxon>Decapoda</taxon>
        <taxon>Pleocyemata</taxon>
        <taxon>Caridea</taxon>
        <taxon>Atyoidea</taxon>
        <taxon>Atyidae</taxon>
        <taxon>Halocaridina</taxon>
    </lineage>
</organism>
<feature type="chain" id="PRO_5042935874" evidence="1">
    <location>
        <begin position="22"/>
        <end position="137"/>
    </location>
</feature>
<evidence type="ECO:0000313" key="3">
    <source>
        <dbReference type="Proteomes" id="UP001381693"/>
    </source>
</evidence>
<accession>A0AAN8X258</accession>
<feature type="non-terminal residue" evidence="2">
    <location>
        <position position="1"/>
    </location>
</feature>
<keyword evidence="3" id="KW-1185">Reference proteome</keyword>
<name>A0AAN8X258_HALRR</name>
<protein>
    <submittedName>
        <fullName evidence="2">Uncharacterized protein</fullName>
    </submittedName>
</protein>
<sequence>GKLRMLRYLICALLLAAGAYAQAPCKCGATVASDSGDIVLYELPPVEIESCDAADICSLACYESFDAISGGGDLNFITSDGVTTVGQYLCNLAATVIDSQFAYANYDLCDSGWILTGDQTMQPLCCDDQGTYFECAK</sequence>
<evidence type="ECO:0000313" key="2">
    <source>
        <dbReference type="EMBL" id="KAK7076317.1"/>
    </source>
</evidence>
<dbReference type="Proteomes" id="UP001381693">
    <property type="component" value="Unassembled WGS sequence"/>
</dbReference>
<keyword evidence="1" id="KW-0732">Signal</keyword>
<feature type="signal peptide" evidence="1">
    <location>
        <begin position="1"/>
        <end position="21"/>
    </location>
</feature>
<proteinExistence type="predicted"/>
<reference evidence="2 3" key="1">
    <citation type="submission" date="2023-11" db="EMBL/GenBank/DDBJ databases">
        <title>Halocaridina rubra genome assembly.</title>
        <authorList>
            <person name="Smith C."/>
        </authorList>
    </citation>
    <scope>NUCLEOTIDE SEQUENCE [LARGE SCALE GENOMIC DNA]</scope>
    <source>
        <strain evidence="2">EP-1</strain>
        <tissue evidence="2">Whole</tissue>
    </source>
</reference>